<dbReference type="GO" id="GO:0007155">
    <property type="term" value="P:cell adhesion"/>
    <property type="evidence" value="ECO:0007669"/>
    <property type="project" value="InterPro"/>
</dbReference>
<keyword evidence="1" id="KW-0732">Signal</keyword>
<dbReference type="InterPro" id="IPR019019">
    <property type="entry name" value="H-type_lectin_domain"/>
</dbReference>
<protein>
    <recommendedName>
        <fullName evidence="2">H-type lectin domain-containing protein</fullName>
    </recommendedName>
</protein>
<dbReference type="Proteomes" id="UP001497497">
    <property type="component" value="Unassembled WGS sequence"/>
</dbReference>
<evidence type="ECO:0000259" key="2">
    <source>
        <dbReference type="Pfam" id="PF09458"/>
    </source>
</evidence>
<dbReference type="EMBL" id="CAXITT010001440">
    <property type="protein sequence ID" value="CAL1548566.1"/>
    <property type="molecule type" value="Genomic_DNA"/>
</dbReference>
<name>A0AAV2IN77_LYMST</name>
<feature type="chain" id="PRO_5043539354" description="H-type lectin domain-containing protein" evidence="1">
    <location>
        <begin position="28"/>
        <end position="171"/>
    </location>
</feature>
<dbReference type="Pfam" id="PF09458">
    <property type="entry name" value="H_lectin"/>
    <property type="match status" value="1"/>
</dbReference>
<dbReference type="SUPFAM" id="SSF141086">
    <property type="entry name" value="Agglutinin HPA-like"/>
    <property type="match status" value="1"/>
</dbReference>
<gene>
    <name evidence="3" type="ORF">GSLYS_00021883001</name>
</gene>
<sequence length="171" mass="18406">MGVTKLPVCVVLCVVIMTVWLPDTAHSTGYSGGYRRDRDGDSAAYRVLLGYIKSLGQRLQKVERQSGCDSGFINVTVCDDSNGTSIALTNCTQSQLDSGDVTVKVLPVAFKKAFNDPPTVVAGQTGSAVFAGVNSALSVDNITTTGFTLTMTLRDLLPFEMRLFWLACKRI</sequence>
<dbReference type="Gene3D" id="2.60.40.2080">
    <property type="match status" value="1"/>
</dbReference>
<feature type="domain" description="H-type lectin" evidence="2">
    <location>
        <begin position="107"/>
        <end position="167"/>
    </location>
</feature>
<proteinExistence type="predicted"/>
<evidence type="ECO:0000256" key="1">
    <source>
        <dbReference type="SAM" id="SignalP"/>
    </source>
</evidence>
<reference evidence="3 4" key="1">
    <citation type="submission" date="2024-04" db="EMBL/GenBank/DDBJ databases">
        <authorList>
            <consortium name="Genoscope - CEA"/>
            <person name="William W."/>
        </authorList>
    </citation>
    <scope>NUCLEOTIDE SEQUENCE [LARGE SCALE GENOMIC DNA]</scope>
</reference>
<accession>A0AAV2IN77</accession>
<evidence type="ECO:0000313" key="4">
    <source>
        <dbReference type="Proteomes" id="UP001497497"/>
    </source>
</evidence>
<comment type="caution">
    <text evidence="3">The sequence shown here is derived from an EMBL/GenBank/DDBJ whole genome shotgun (WGS) entry which is preliminary data.</text>
</comment>
<dbReference type="AlphaFoldDB" id="A0AAV2IN77"/>
<evidence type="ECO:0000313" key="3">
    <source>
        <dbReference type="EMBL" id="CAL1548566.1"/>
    </source>
</evidence>
<dbReference type="GO" id="GO:0030246">
    <property type="term" value="F:carbohydrate binding"/>
    <property type="evidence" value="ECO:0007669"/>
    <property type="project" value="InterPro"/>
</dbReference>
<dbReference type="InterPro" id="IPR037221">
    <property type="entry name" value="H-type_lectin_dom_sf"/>
</dbReference>
<feature type="signal peptide" evidence="1">
    <location>
        <begin position="1"/>
        <end position="27"/>
    </location>
</feature>
<organism evidence="3 4">
    <name type="scientific">Lymnaea stagnalis</name>
    <name type="common">Great pond snail</name>
    <name type="synonym">Helix stagnalis</name>
    <dbReference type="NCBI Taxonomy" id="6523"/>
    <lineage>
        <taxon>Eukaryota</taxon>
        <taxon>Metazoa</taxon>
        <taxon>Spiralia</taxon>
        <taxon>Lophotrochozoa</taxon>
        <taxon>Mollusca</taxon>
        <taxon>Gastropoda</taxon>
        <taxon>Heterobranchia</taxon>
        <taxon>Euthyneura</taxon>
        <taxon>Panpulmonata</taxon>
        <taxon>Hygrophila</taxon>
        <taxon>Lymnaeoidea</taxon>
        <taxon>Lymnaeidae</taxon>
        <taxon>Lymnaea</taxon>
    </lineage>
</organism>
<keyword evidence="4" id="KW-1185">Reference proteome</keyword>